<evidence type="ECO:0000256" key="1">
    <source>
        <dbReference type="ARBA" id="ARBA00004442"/>
    </source>
</evidence>
<gene>
    <name evidence="10 15" type="primary">sctC</name>
    <name evidence="15" type="ORF">I6K02_20525</name>
</gene>
<dbReference type="Pfam" id="PF21304">
    <property type="entry name" value="T3S_SPI-1_N0"/>
    <property type="match status" value="1"/>
</dbReference>
<dbReference type="Proteomes" id="UP000625568">
    <property type="component" value="Chromosome 2"/>
</dbReference>
<keyword evidence="9 10" id="KW-0998">Cell outer membrane</keyword>
<keyword evidence="4 10" id="KW-0732">Signal</keyword>
<dbReference type="InterPro" id="IPR038591">
    <property type="entry name" value="NolW-like_sf"/>
</dbReference>
<feature type="domain" description="NolW-like" evidence="13">
    <location>
        <begin position="206"/>
        <end position="305"/>
    </location>
</feature>
<evidence type="ECO:0000259" key="14">
    <source>
        <dbReference type="Pfam" id="PF21304"/>
    </source>
</evidence>
<dbReference type="PROSITE" id="PS00875">
    <property type="entry name" value="T2SP_D"/>
    <property type="match status" value="1"/>
</dbReference>
<reference evidence="15 16" key="1">
    <citation type="submission" date="2021-02" db="EMBL/GenBank/DDBJ databases">
        <title>FDA dAtabase for Regulatory Grade micrObial Sequences (FDA-ARGOS): Supporting development and validation of Infectious Disease Dx tests.</title>
        <authorList>
            <person name="Minogue T."/>
            <person name="Wolcott M."/>
            <person name="Wasieloski L."/>
            <person name="Aguilar W."/>
            <person name="Moore D."/>
            <person name="Jaissle J."/>
            <person name="Tallon L."/>
            <person name="Sadzewicz L."/>
            <person name="Zhao X."/>
            <person name="Boylan J."/>
            <person name="Ott S."/>
            <person name="Bowen H."/>
            <person name="Vavikolanu K."/>
            <person name="Mehta A."/>
            <person name="Aluvathingal J."/>
            <person name="Nadendla S."/>
            <person name="Yan Y."/>
            <person name="Sichtig H."/>
        </authorList>
    </citation>
    <scope>NUCLEOTIDE SEQUENCE [LARGE SCALE GENOMIC DNA]</scope>
    <source>
        <strain evidence="15 16">FDAARGOS_1272</strain>
    </source>
</reference>
<dbReference type="InterPro" id="IPR049034">
    <property type="entry name" value="T3S_SPI-1_N0"/>
</dbReference>
<sequence length="552" mass="60072" precursor="true">MKRKAIFILCCLAMMMSQPASASPSEEGSETGEPRHGYVARKESLRSVFEAISSRTGTPIIVSKAAAAKKMTGNFDLTNPQSVQLLSRQFALINFYDGHTIYVYDASETKNALITLRNASPSAVTNFLKQANLYDARYPVRSNHASTLYVSGPPIYVDLVVQMANSLDQETASIDEKRVEIIKVHNTFVIDRTFTRRTGDVVIPGIATLVQRAIGEENAIVETKRLDASASKEAVNPAAADGTMPALDAAIGPPPTRPSGAVQTSSSHGVRIVAYPETNSLMVKGTPEQVKFVRQLVQALDEEKRHIELALWIIDLEREALDQLGVNWRGTVSLGGMSASLNMNNNTSLSTVGGTEFIASVTALARDRRAQIVSRPVVLTQENTPAVFDSSQTFYAKLVGERAVDLKEVTYGTMVNVVPRFNAKDDIELALNIEDGSAKSSNVDQDPMPTVNRTKISTVARVPKGKSLLVGGYTRGETGDVVEKIPGLGSLPFIGGLFRFKTEVNRDTVRVFLISPREITDGLDTDFRTIDQDADFGSMIRRADRTADVVAQ</sequence>
<dbReference type="PANTHER" id="PTHR30332:SF5">
    <property type="entry name" value="SPI-1 TYPE 3 SECRETION SYSTEM SECRETIN"/>
    <property type="match status" value="1"/>
</dbReference>
<comment type="function">
    <text evidence="10">Component of the type III secretion system (T3SS), also called injectisome, which is used to inject bacterial effector proteins into eukaryotic host cells. Forms a ring-shaped multimeric structure with an apparent central pore in the outer membrane.</text>
</comment>
<comment type="subunit">
    <text evidence="10">The core secretion machinery of the T3SS is composed of approximately 20 different proteins, including cytoplasmic components, a base, an export apparatus and a needle. This subunit is part of the base, which anchors the injectisome in the bacterial cell envelope. Forms a stable homooligomeric complex.</text>
</comment>
<evidence type="ECO:0000256" key="8">
    <source>
        <dbReference type="ARBA" id="ARBA00023136"/>
    </source>
</evidence>
<dbReference type="PANTHER" id="PTHR30332">
    <property type="entry name" value="PROBABLE GENERAL SECRETION PATHWAY PROTEIN D"/>
    <property type="match status" value="1"/>
</dbReference>
<evidence type="ECO:0000259" key="13">
    <source>
        <dbReference type="Pfam" id="PF03958"/>
    </source>
</evidence>
<dbReference type="EMBL" id="CP069483">
    <property type="protein sequence ID" value="QRO80689.1"/>
    <property type="molecule type" value="Genomic_DNA"/>
</dbReference>
<feature type="chain" id="PRO_5035031228" description="Type 3 secretion system secretin" evidence="10">
    <location>
        <begin position="23"/>
        <end position="552"/>
    </location>
</feature>
<dbReference type="GO" id="GO:0009279">
    <property type="term" value="C:cell outer membrane"/>
    <property type="evidence" value="ECO:0007669"/>
    <property type="project" value="UniProtKB-SubCell"/>
</dbReference>
<organism evidence="15 16">
    <name type="scientific">Burkholderia dolosa</name>
    <dbReference type="NCBI Taxonomy" id="152500"/>
    <lineage>
        <taxon>Bacteria</taxon>
        <taxon>Pseudomonadati</taxon>
        <taxon>Pseudomonadota</taxon>
        <taxon>Betaproteobacteria</taxon>
        <taxon>Burkholderiales</taxon>
        <taxon>Burkholderiaceae</taxon>
        <taxon>Burkholderia</taxon>
        <taxon>Burkholderia cepacia complex</taxon>
    </lineage>
</organism>
<evidence type="ECO:0000256" key="11">
    <source>
        <dbReference type="RuleBase" id="RU004004"/>
    </source>
</evidence>
<keyword evidence="16" id="KW-1185">Reference proteome</keyword>
<dbReference type="NCBIfam" id="TIGR02516">
    <property type="entry name" value="type_III_yscC"/>
    <property type="match status" value="1"/>
</dbReference>
<protein>
    <recommendedName>
        <fullName evidence="10">Type 3 secretion system secretin</fullName>
        <shortName evidence="10">T3SS secretin</shortName>
    </recommendedName>
</protein>
<keyword evidence="3 10" id="KW-0813">Transport</keyword>
<feature type="domain" description="SPI-1 type 3 secretion system secretin N0" evidence="14">
    <location>
        <begin position="38"/>
        <end position="105"/>
    </location>
</feature>
<keyword evidence="8 10" id="KW-0472">Membrane</keyword>
<dbReference type="Pfam" id="PF03958">
    <property type="entry name" value="Secretin_N"/>
    <property type="match status" value="2"/>
</dbReference>
<dbReference type="Pfam" id="PF00263">
    <property type="entry name" value="Secretin"/>
    <property type="match status" value="1"/>
</dbReference>
<dbReference type="GO" id="GO:0030254">
    <property type="term" value="P:protein secretion by the type III secretion system"/>
    <property type="evidence" value="ECO:0007669"/>
    <property type="project" value="UniProtKB-UniRule"/>
</dbReference>
<dbReference type="PRINTS" id="PR01337">
    <property type="entry name" value="TYPE3OMGPROT"/>
</dbReference>
<evidence type="ECO:0000256" key="2">
    <source>
        <dbReference type="ARBA" id="ARBA00007032"/>
    </source>
</evidence>
<dbReference type="InterPro" id="IPR050810">
    <property type="entry name" value="Bact_Secretion_Sys_Channel"/>
</dbReference>
<evidence type="ECO:0000256" key="10">
    <source>
        <dbReference type="HAMAP-Rule" id="MF_02219"/>
    </source>
</evidence>
<accession>A0A892IIS1</accession>
<dbReference type="GO" id="GO:0015627">
    <property type="term" value="C:type II protein secretion system complex"/>
    <property type="evidence" value="ECO:0007669"/>
    <property type="project" value="TreeGrafter"/>
</dbReference>
<feature type="domain" description="Type II/III secretion system secretin-like" evidence="12">
    <location>
        <begin position="363"/>
        <end position="517"/>
    </location>
</feature>
<evidence type="ECO:0000256" key="7">
    <source>
        <dbReference type="ARBA" id="ARBA00023026"/>
    </source>
</evidence>
<feature type="domain" description="NolW-like" evidence="13">
    <location>
        <begin position="113"/>
        <end position="171"/>
    </location>
</feature>
<evidence type="ECO:0000256" key="6">
    <source>
        <dbReference type="ARBA" id="ARBA00023010"/>
    </source>
</evidence>
<dbReference type="Gene3D" id="3.55.50.30">
    <property type="match status" value="1"/>
</dbReference>
<dbReference type="HAMAP" id="MF_02219">
    <property type="entry name" value="Type_III_secretin"/>
    <property type="match status" value="1"/>
</dbReference>
<evidence type="ECO:0000256" key="4">
    <source>
        <dbReference type="ARBA" id="ARBA00022729"/>
    </source>
</evidence>
<comment type="similarity">
    <text evidence="2 10">Belongs to the bacterial secretin family. T3SS SctC subfamily.</text>
</comment>
<evidence type="ECO:0000259" key="12">
    <source>
        <dbReference type="Pfam" id="PF00263"/>
    </source>
</evidence>
<keyword evidence="6 10" id="KW-0811">Translocation</keyword>
<dbReference type="GeneID" id="93130678"/>
<dbReference type="InterPro" id="IPR004845">
    <property type="entry name" value="T2SS_GspD_CS"/>
</dbReference>
<evidence type="ECO:0000313" key="15">
    <source>
        <dbReference type="EMBL" id="QRO80689.1"/>
    </source>
</evidence>
<dbReference type="Gene3D" id="3.30.1370.120">
    <property type="match status" value="2"/>
</dbReference>
<proteinExistence type="inferred from homology"/>
<dbReference type="GO" id="GO:0030257">
    <property type="term" value="C:type III protein secretion system complex"/>
    <property type="evidence" value="ECO:0007669"/>
    <property type="project" value="UniProtKB-UniRule"/>
</dbReference>
<evidence type="ECO:0000256" key="3">
    <source>
        <dbReference type="ARBA" id="ARBA00022448"/>
    </source>
</evidence>
<name>A0A892IIS1_9BURK</name>
<dbReference type="RefSeq" id="WP_006766934.1">
    <property type="nucleotide sequence ID" value="NZ_CABVPR010000016.1"/>
</dbReference>
<evidence type="ECO:0000313" key="16">
    <source>
        <dbReference type="Proteomes" id="UP000625568"/>
    </source>
</evidence>
<dbReference type="InterPro" id="IPR005644">
    <property type="entry name" value="NolW-like"/>
</dbReference>
<dbReference type="InterPro" id="IPR003522">
    <property type="entry name" value="T3SS_OM_pore_YscC"/>
</dbReference>
<evidence type="ECO:0000256" key="9">
    <source>
        <dbReference type="ARBA" id="ARBA00023237"/>
    </source>
</evidence>
<comment type="subcellular location">
    <subcellularLocation>
        <location evidence="1 10 11">Cell outer membrane</location>
    </subcellularLocation>
</comment>
<keyword evidence="7" id="KW-0843">Virulence</keyword>
<evidence type="ECO:0000256" key="5">
    <source>
        <dbReference type="ARBA" id="ARBA00022927"/>
    </source>
</evidence>
<dbReference type="InterPro" id="IPR004846">
    <property type="entry name" value="T2SS/T3SS_dom"/>
</dbReference>
<feature type="signal peptide" evidence="10">
    <location>
        <begin position="1"/>
        <end position="22"/>
    </location>
</feature>
<keyword evidence="5 10" id="KW-0653">Protein transport</keyword>
<dbReference type="AlphaFoldDB" id="A0A892IIS1"/>